<organism evidence="2 3">
    <name type="scientific">Pseudoduganella guangdongensis</name>
    <dbReference type="NCBI Taxonomy" id="2692179"/>
    <lineage>
        <taxon>Bacteria</taxon>
        <taxon>Pseudomonadati</taxon>
        <taxon>Pseudomonadota</taxon>
        <taxon>Betaproteobacteria</taxon>
        <taxon>Burkholderiales</taxon>
        <taxon>Oxalobacteraceae</taxon>
        <taxon>Telluria group</taxon>
        <taxon>Pseudoduganella</taxon>
    </lineage>
</organism>
<evidence type="ECO:0000313" key="3">
    <source>
        <dbReference type="Proteomes" id="UP000448575"/>
    </source>
</evidence>
<evidence type="ECO:0000256" key="1">
    <source>
        <dbReference type="SAM" id="MobiDB-lite"/>
    </source>
</evidence>
<dbReference type="AlphaFoldDB" id="A0A6N9HF75"/>
<dbReference type="RefSeq" id="WP_161024744.1">
    <property type="nucleotide sequence ID" value="NZ_WWCJ01000004.1"/>
</dbReference>
<protein>
    <submittedName>
        <fullName evidence="2">DUF3144 domain-containing protein</fullName>
    </submittedName>
</protein>
<sequence>MSDQQQQQPNEQQLNEQQKIDDQKFFENIDAYIALANAHETSNRGAPQLVGASLIFAAARYNTFLVARANGEPDAFNAKKEEAKAYFMDQFSKMLDDNWADYNQNFEQYRIQK</sequence>
<accession>A0A6N9HF75</accession>
<dbReference type="InterPro" id="IPR021490">
    <property type="entry name" value="DUF3144"/>
</dbReference>
<reference evidence="2 3" key="1">
    <citation type="submission" date="2019-12" db="EMBL/GenBank/DDBJ databases">
        <title>Novel species isolated from a subtropical stream in China.</title>
        <authorList>
            <person name="Lu H."/>
        </authorList>
    </citation>
    <scope>NUCLEOTIDE SEQUENCE [LARGE SCALE GENOMIC DNA]</scope>
    <source>
        <strain evidence="2 3">DS3</strain>
    </source>
</reference>
<comment type="caution">
    <text evidence="2">The sequence shown here is derived from an EMBL/GenBank/DDBJ whole genome shotgun (WGS) entry which is preliminary data.</text>
</comment>
<feature type="compositionally biased region" description="Low complexity" evidence="1">
    <location>
        <begin position="1"/>
        <end position="17"/>
    </location>
</feature>
<name>A0A6N9HF75_9BURK</name>
<dbReference type="EMBL" id="WWCJ01000004">
    <property type="protein sequence ID" value="MYN01732.1"/>
    <property type="molecule type" value="Genomic_DNA"/>
</dbReference>
<dbReference type="Gene3D" id="1.10.287.3020">
    <property type="match status" value="1"/>
</dbReference>
<evidence type="ECO:0000313" key="2">
    <source>
        <dbReference type="EMBL" id="MYN01732.1"/>
    </source>
</evidence>
<dbReference type="Pfam" id="PF11342">
    <property type="entry name" value="DUF3144"/>
    <property type="match status" value="1"/>
</dbReference>
<dbReference type="Proteomes" id="UP000448575">
    <property type="component" value="Unassembled WGS sequence"/>
</dbReference>
<gene>
    <name evidence="2" type="ORF">GTP41_06425</name>
</gene>
<proteinExistence type="predicted"/>
<feature type="region of interest" description="Disordered" evidence="1">
    <location>
        <begin position="1"/>
        <end position="20"/>
    </location>
</feature>
<keyword evidence="3" id="KW-1185">Reference proteome</keyword>